<accession>A0A143Z493</accession>
<feature type="domain" description="Four-carbon acid sugar kinase nucleotide binding" evidence="8">
    <location>
        <begin position="236"/>
        <end position="399"/>
    </location>
</feature>
<dbReference type="Pfam" id="PF07005">
    <property type="entry name" value="SBD_N"/>
    <property type="match status" value="2"/>
</dbReference>
<feature type="domain" description="Four-carbon acid sugar kinase N-terminal" evidence="7">
    <location>
        <begin position="2"/>
        <end position="126"/>
    </location>
</feature>
<reference evidence="9 11" key="1">
    <citation type="submission" date="2016-02" db="EMBL/GenBank/DDBJ databases">
        <authorList>
            <person name="Wen L."/>
            <person name="He K."/>
            <person name="Yang H."/>
        </authorList>
    </citation>
    <scope>NUCLEOTIDE SEQUENCE [LARGE SCALE GENOMIC DNA]</scope>
    <source>
        <strain evidence="9">Trichococcus_R210</strain>
    </source>
</reference>
<dbReference type="GO" id="GO:0016301">
    <property type="term" value="F:kinase activity"/>
    <property type="evidence" value="ECO:0007669"/>
    <property type="project" value="UniProtKB-KW"/>
</dbReference>
<evidence type="ECO:0000256" key="1">
    <source>
        <dbReference type="ARBA" id="ARBA00005715"/>
    </source>
</evidence>
<dbReference type="OrthoDB" id="9778478at2"/>
<gene>
    <name evidence="10" type="ORF">SAMN05216375_11716</name>
    <name evidence="9" type="ORF">TR210_2098</name>
</gene>
<evidence type="ECO:0000313" key="12">
    <source>
        <dbReference type="Proteomes" id="UP000199280"/>
    </source>
</evidence>
<evidence type="ECO:0000259" key="8">
    <source>
        <dbReference type="Pfam" id="PF17042"/>
    </source>
</evidence>
<protein>
    <submittedName>
        <fullName evidence="10">Uncharacterized conserved protein YgbK, DUF1537 family</fullName>
    </submittedName>
</protein>
<dbReference type="InterPro" id="IPR031475">
    <property type="entry name" value="NBD_C"/>
</dbReference>
<proteinExistence type="inferred from homology"/>
<comment type="similarity">
    <text evidence="1">Belongs to the four-carbon acid sugar kinase family.</text>
</comment>
<dbReference type="InterPro" id="IPR010737">
    <property type="entry name" value="4-carb_acid_sugar_kinase_N"/>
</dbReference>
<evidence type="ECO:0000259" key="7">
    <source>
        <dbReference type="Pfam" id="PF07005"/>
    </source>
</evidence>
<dbReference type="AlphaFoldDB" id="A0A143Z493"/>
<evidence type="ECO:0000256" key="4">
    <source>
        <dbReference type="ARBA" id="ARBA00022777"/>
    </source>
</evidence>
<dbReference type="EMBL" id="FJNB01000016">
    <property type="protein sequence ID" value="CZR04289.1"/>
    <property type="molecule type" value="Genomic_DNA"/>
</dbReference>
<dbReference type="Pfam" id="PF17042">
    <property type="entry name" value="NBD_C"/>
    <property type="match status" value="1"/>
</dbReference>
<dbReference type="SUPFAM" id="SSF142764">
    <property type="entry name" value="YgbK-like"/>
    <property type="match status" value="1"/>
</dbReference>
<keyword evidence="3" id="KW-0547">Nucleotide-binding</keyword>
<dbReference type="EMBL" id="FNYT01000017">
    <property type="protein sequence ID" value="SEJ55142.1"/>
    <property type="molecule type" value="Genomic_DNA"/>
</dbReference>
<sequence>MIFIVADDLTGANDSAIQFTKNGFATYVAITANDLDQNQISDYGAVAINTDTRALPPADAFAAVHQLVKEQRAAFPDADYYKKIDSLFRGNPVQEIEAVMDAGAFHLAYVVPAFPEGNRSMKHGKIVNLGQTIDVADLFEKESIKKIGQVAIEEVREGKEHLLAFVEELKCKGCQIILFDGESNADLETVHSVFEEAKQEVLLCGSAGIASYIKNQSDQSQPIQSPDVREGILLYAIGSRSQVTAKQVSQLMKERSDISVAILNAEEIKQGDAAKEVARVLDELFQEDLKEECLLVLDSLFEESAFDLKVTAEMESAAKKIMKAIGDIAVQINAKKPISKIIATGGDTALEICKTFGASGIILKQEILPGIPYGEIVGGGLDGAVIATKSGGFGEEQALIDIRNFFLNKPKEVIKWQSIN</sequence>
<dbReference type="InterPro" id="IPR037051">
    <property type="entry name" value="4-carb_acid_sugar_kinase_N_sf"/>
</dbReference>
<keyword evidence="12" id="KW-1185">Reference proteome</keyword>
<organism evidence="9 11">
    <name type="scientific">Trichococcus ilyis</name>
    <dbReference type="NCBI Taxonomy" id="640938"/>
    <lineage>
        <taxon>Bacteria</taxon>
        <taxon>Bacillati</taxon>
        <taxon>Bacillota</taxon>
        <taxon>Bacilli</taxon>
        <taxon>Lactobacillales</taxon>
        <taxon>Carnobacteriaceae</taxon>
        <taxon>Trichococcus</taxon>
    </lineage>
</organism>
<dbReference type="GO" id="GO:0005524">
    <property type="term" value="F:ATP binding"/>
    <property type="evidence" value="ECO:0007669"/>
    <property type="project" value="UniProtKB-KW"/>
</dbReference>
<evidence type="ECO:0000256" key="5">
    <source>
        <dbReference type="ARBA" id="ARBA00022840"/>
    </source>
</evidence>
<evidence type="ECO:0000256" key="3">
    <source>
        <dbReference type="ARBA" id="ARBA00022741"/>
    </source>
</evidence>
<name>A0A143Z493_9LACT</name>
<keyword evidence="2" id="KW-0808">Transferase</keyword>
<dbReference type="InterPro" id="IPR042213">
    <property type="entry name" value="NBD_C_sf"/>
</dbReference>
<evidence type="ECO:0000313" key="10">
    <source>
        <dbReference type="EMBL" id="SEJ55142.1"/>
    </source>
</evidence>
<dbReference type="STRING" id="640938.TR210_2098"/>
<keyword evidence="6" id="KW-0119">Carbohydrate metabolism</keyword>
<dbReference type="RefSeq" id="WP_068623555.1">
    <property type="nucleotide sequence ID" value="NZ_FJNB01000016.1"/>
</dbReference>
<reference evidence="10 12" key="2">
    <citation type="submission" date="2016-10" db="EMBL/GenBank/DDBJ databases">
        <authorList>
            <person name="Varghese N."/>
            <person name="Submissions S."/>
        </authorList>
    </citation>
    <scope>NUCLEOTIDE SEQUENCE [LARGE SCALE GENOMIC DNA]</scope>
    <source>
        <strain evidence="10 12">DSM 22150</strain>
    </source>
</reference>
<dbReference type="Gene3D" id="3.40.50.10840">
    <property type="entry name" value="Putative sugar-binding, N-terminal domain"/>
    <property type="match status" value="1"/>
</dbReference>
<evidence type="ECO:0000313" key="11">
    <source>
        <dbReference type="Proteomes" id="UP000076878"/>
    </source>
</evidence>
<keyword evidence="5" id="KW-0067">ATP-binding</keyword>
<evidence type="ECO:0000256" key="6">
    <source>
        <dbReference type="ARBA" id="ARBA00023277"/>
    </source>
</evidence>
<feature type="domain" description="Four-carbon acid sugar kinase N-terminal" evidence="7">
    <location>
        <begin position="133"/>
        <end position="212"/>
    </location>
</feature>
<dbReference type="Proteomes" id="UP000076878">
    <property type="component" value="Unassembled WGS sequence"/>
</dbReference>
<dbReference type="Proteomes" id="UP000199280">
    <property type="component" value="Unassembled WGS sequence"/>
</dbReference>
<evidence type="ECO:0000256" key="2">
    <source>
        <dbReference type="ARBA" id="ARBA00022679"/>
    </source>
</evidence>
<keyword evidence="4" id="KW-0418">Kinase</keyword>
<evidence type="ECO:0000313" key="9">
    <source>
        <dbReference type="EMBL" id="CZR04289.1"/>
    </source>
</evidence>
<dbReference type="Gene3D" id="3.40.980.20">
    <property type="entry name" value="Four-carbon acid sugar kinase, nucleotide binding domain"/>
    <property type="match status" value="1"/>
</dbReference>